<gene>
    <name evidence="1" type="ORF">R3P38DRAFT_3175010</name>
</gene>
<evidence type="ECO:0000313" key="2">
    <source>
        <dbReference type="Proteomes" id="UP001362999"/>
    </source>
</evidence>
<organism evidence="1 2">
    <name type="scientific">Favolaschia claudopus</name>
    <dbReference type="NCBI Taxonomy" id="2862362"/>
    <lineage>
        <taxon>Eukaryota</taxon>
        <taxon>Fungi</taxon>
        <taxon>Dikarya</taxon>
        <taxon>Basidiomycota</taxon>
        <taxon>Agaricomycotina</taxon>
        <taxon>Agaricomycetes</taxon>
        <taxon>Agaricomycetidae</taxon>
        <taxon>Agaricales</taxon>
        <taxon>Marasmiineae</taxon>
        <taxon>Mycenaceae</taxon>
        <taxon>Favolaschia</taxon>
    </lineage>
</organism>
<evidence type="ECO:0000313" key="1">
    <source>
        <dbReference type="EMBL" id="KAK7048771.1"/>
    </source>
</evidence>
<sequence length="304" mass="34040">MPDNRGSPPSANSLFHYYSGRLYRTDGQCDSVHVLVNACGRTPYPYVEKHFSFTKTQRCLHDIDASLVRRLPSGDFVTVKKFRCFFRRHKKLPLNPGLKIRGELMIMSLKDNGSVGPWSSSDVELADRVAQELTPALRRFQRSGTPVSPLNIELTEIQTQLRSLEGLYYGIDNASWVSVPTVFTAAPSTFPCLEHLFVSSNKQKWIHATSASIEHRLPSGEVSTTKFMCFYQRHAGLPLNKTLDVKGEILVVRAESDGALLTDMDRSEAHLADQVIARLAPAVKLFQGPRRVLVKPVVITLTKC</sequence>
<dbReference type="AlphaFoldDB" id="A0AAW0DBM6"/>
<accession>A0AAW0DBM6</accession>
<reference evidence="1 2" key="1">
    <citation type="journal article" date="2024" name="J Genomics">
        <title>Draft genome sequencing and assembly of Favolaschia claudopus CIRM-BRFM 2984 isolated from oak limbs.</title>
        <authorList>
            <person name="Navarro D."/>
            <person name="Drula E."/>
            <person name="Chaduli D."/>
            <person name="Cazenave R."/>
            <person name="Ahrendt S."/>
            <person name="Wang J."/>
            <person name="Lipzen A."/>
            <person name="Daum C."/>
            <person name="Barry K."/>
            <person name="Grigoriev I.V."/>
            <person name="Favel A."/>
            <person name="Rosso M.N."/>
            <person name="Martin F."/>
        </authorList>
    </citation>
    <scope>NUCLEOTIDE SEQUENCE [LARGE SCALE GENOMIC DNA]</scope>
    <source>
        <strain evidence="1 2">CIRM-BRFM 2984</strain>
    </source>
</reference>
<dbReference type="Proteomes" id="UP001362999">
    <property type="component" value="Unassembled WGS sequence"/>
</dbReference>
<comment type="caution">
    <text evidence="1">The sequence shown here is derived from an EMBL/GenBank/DDBJ whole genome shotgun (WGS) entry which is preliminary data.</text>
</comment>
<dbReference type="EMBL" id="JAWWNJ010000009">
    <property type="protein sequence ID" value="KAK7048771.1"/>
    <property type="molecule type" value="Genomic_DNA"/>
</dbReference>
<keyword evidence="2" id="KW-1185">Reference proteome</keyword>
<protein>
    <submittedName>
        <fullName evidence="1">Uncharacterized protein</fullName>
    </submittedName>
</protein>
<proteinExistence type="predicted"/>
<name>A0AAW0DBM6_9AGAR</name>